<dbReference type="SUPFAM" id="SSF51735">
    <property type="entry name" value="NAD(P)-binding Rossmann-fold domains"/>
    <property type="match status" value="1"/>
</dbReference>
<dbReference type="eggNOG" id="COG0673">
    <property type="taxonomic scope" value="Bacteria"/>
</dbReference>
<dbReference type="Pfam" id="PF22725">
    <property type="entry name" value="GFO_IDH_MocA_C3"/>
    <property type="match status" value="1"/>
</dbReference>
<dbReference type="RefSeq" id="WP_011468188.1">
    <property type="nucleotide sequence ID" value="NC_007912.1"/>
</dbReference>
<dbReference type="InterPro" id="IPR055170">
    <property type="entry name" value="GFO_IDH_MocA-like_dom"/>
</dbReference>
<dbReference type="InterPro" id="IPR000683">
    <property type="entry name" value="Gfo/Idh/MocA-like_OxRdtase_N"/>
</dbReference>
<proteinExistence type="predicted"/>
<evidence type="ECO:0000313" key="3">
    <source>
        <dbReference type="EMBL" id="ABD80968.1"/>
    </source>
</evidence>
<dbReference type="PANTHER" id="PTHR43708:SF3">
    <property type="entry name" value="OXIDOREDUCTASE"/>
    <property type="match status" value="1"/>
</dbReference>
<dbReference type="Proteomes" id="UP000001947">
    <property type="component" value="Chromosome"/>
</dbReference>
<accession>Q21K11</accession>
<dbReference type="GO" id="GO:0000166">
    <property type="term" value="F:nucleotide binding"/>
    <property type="evidence" value="ECO:0007669"/>
    <property type="project" value="InterPro"/>
</dbReference>
<dbReference type="AlphaFoldDB" id="Q21K11"/>
<feature type="domain" description="GFO/IDH/MocA-like oxidoreductase" evidence="2">
    <location>
        <begin position="145"/>
        <end position="275"/>
    </location>
</feature>
<evidence type="ECO:0000313" key="4">
    <source>
        <dbReference type="Proteomes" id="UP000001947"/>
    </source>
</evidence>
<sequence length="391" mass="42166">MSKVRMGLVGGGPGAFIGDVHRMAARIDGEIELVCGAFSSQPEKSTEAGRALYLPTSRVYESYIKMFEAEAKLPAEERMEFVAIVTPNHLHYPIAIAALEAGFHVMCEKPATFTLQESLLLKAAIEKTSLLFGVTHTYTGYPIVHEARERVARGDLGKITKVLVEYNQGWLADSEAEASKQASWRIDPKQAGISCCMGDIGVHAANLAETITGSNITRVLADLAAVVPGRQLDDDGSVLLRFENGARGVLVASQISVGEENNLTIRVYGTKGGLEWHQMNPNTLTLKWADKPAETVRAGWGYLGNTAQHNTRTPAGHPEGYLEAFANLYTNFSVAVKQTRTNKGNGITPIEGVPGIEDAINGMAFIQAVVTSSADGNVWLDINKVIANAQQ</sequence>
<protein>
    <submittedName>
        <fullName evidence="3">Oxidoreductase-like protein</fullName>
    </submittedName>
</protein>
<dbReference type="HOGENOM" id="CLU_023194_17_1_6"/>
<dbReference type="EMBL" id="CP000282">
    <property type="protein sequence ID" value="ABD80968.1"/>
    <property type="molecule type" value="Genomic_DNA"/>
</dbReference>
<dbReference type="STRING" id="203122.Sde_1708"/>
<dbReference type="InterPro" id="IPR051317">
    <property type="entry name" value="Gfo/Idh/MocA_oxidoreduct"/>
</dbReference>
<dbReference type="SUPFAM" id="SSF55347">
    <property type="entry name" value="Glyceraldehyde-3-phosphate dehydrogenase-like, C-terminal domain"/>
    <property type="match status" value="1"/>
</dbReference>
<gene>
    <name evidence="3" type="ordered locus">Sde_1708</name>
</gene>
<evidence type="ECO:0000259" key="1">
    <source>
        <dbReference type="Pfam" id="PF01408"/>
    </source>
</evidence>
<dbReference type="Pfam" id="PF01408">
    <property type="entry name" value="GFO_IDH_MocA"/>
    <property type="match status" value="1"/>
</dbReference>
<dbReference type="PANTHER" id="PTHR43708">
    <property type="entry name" value="CONSERVED EXPRESSED OXIDOREDUCTASE (EUROFUNG)"/>
    <property type="match status" value="1"/>
</dbReference>
<dbReference type="Gene3D" id="3.30.360.10">
    <property type="entry name" value="Dihydrodipicolinate Reductase, domain 2"/>
    <property type="match status" value="1"/>
</dbReference>
<name>Q21K11_SACD2</name>
<dbReference type="Gene3D" id="3.40.50.720">
    <property type="entry name" value="NAD(P)-binding Rossmann-like Domain"/>
    <property type="match status" value="1"/>
</dbReference>
<dbReference type="KEGG" id="sde:Sde_1708"/>
<keyword evidence="4" id="KW-1185">Reference proteome</keyword>
<dbReference type="InterPro" id="IPR036291">
    <property type="entry name" value="NAD(P)-bd_dom_sf"/>
</dbReference>
<organism evidence="3 4">
    <name type="scientific">Saccharophagus degradans (strain 2-40 / ATCC 43961 / DSM 17024)</name>
    <dbReference type="NCBI Taxonomy" id="203122"/>
    <lineage>
        <taxon>Bacteria</taxon>
        <taxon>Pseudomonadati</taxon>
        <taxon>Pseudomonadota</taxon>
        <taxon>Gammaproteobacteria</taxon>
        <taxon>Cellvibrionales</taxon>
        <taxon>Cellvibrionaceae</taxon>
        <taxon>Saccharophagus</taxon>
    </lineage>
</organism>
<reference evidence="3 4" key="1">
    <citation type="journal article" date="2008" name="PLoS Genet.">
        <title>Complete genome sequence of the complex carbohydrate-degrading marine bacterium, Saccharophagus degradans strain 2-40 T.</title>
        <authorList>
            <person name="Weiner R.M."/>
            <person name="Taylor L.E.II."/>
            <person name="Henrissat B."/>
            <person name="Hauser L."/>
            <person name="Land M."/>
            <person name="Coutinho P.M."/>
            <person name="Rancurel C."/>
            <person name="Saunders E.H."/>
            <person name="Longmire A.G."/>
            <person name="Zhang H."/>
            <person name="Bayer E.A."/>
            <person name="Gilbert H.J."/>
            <person name="Larimer F."/>
            <person name="Zhulin I.B."/>
            <person name="Ekborg N.A."/>
            <person name="Lamed R."/>
            <person name="Richardson P.M."/>
            <person name="Borovok I."/>
            <person name="Hutcheson S."/>
        </authorList>
    </citation>
    <scope>NUCLEOTIDE SEQUENCE [LARGE SCALE GENOMIC DNA]</scope>
    <source>
        <strain evidence="4">2-40 / ATCC 43961 / DSM 17024</strain>
    </source>
</reference>
<feature type="domain" description="Gfo/Idh/MocA-like oxidoreductase N-terminal" evidence="1">
    <location>
        <begin position="5"/>
        <end position="136"/>
    </location>
</feature>
<dbReference type="GeneID" id="98613383"/>
<evidence type="ECO:0000259" key="2">
    <source>
        <dbReference type="Pfam" id="PF22725"/>
    </source>
</evidence>